<comment type="caution">
    <text evidence="3">The sequence shown here is derived from an EMBL/GenBank/DDBJ whole genome shotgun (WGS) entry which is preliminary data.</text>
</comment>
<dbReference type="SUPFAM" id="SSF47090">
    <property type="entry name" value="PGBD-like"/>
    <property type="match status" value="1"/>
</dbReference>
<dbReference type="AlphaFoldDB" id="A0A853J6Z4"/>
<name>A0A853J6Z4_9GAMM</name>
<organism evidence="3 4">
    <name type="scientific">Luteimonas salinisoli</name>
    <dbReference type="NCBI Taxonomy" id="2752307"/>
    <lineage>
        <taxon>Bacteria</taxon>
        <taxon>Pseudomonadati</taxon>
        <taxon>Pseudomonadota</taxon>
        <taxon>Gammaproteobacteria</taxon>
        <taxon>Lysobacterales</taxon>
        <taxon>Lysobacteraceae</taxon>
        <taxon>Luteimonas</taxon>
    </lineage>
</organism>
<dbReference type="Gene3D" id="1.10.101.10">
    <property type="entry name" value="PGBD-like superfamily/PGBD"/>
    <property type="match status" value="1"/>
</dbReference>
<dbReference type="Pfam" id="PF01471">
    <property type="entry name" value="PG_binding_1"/>
    <property type="match status" value="1"/>
</dbReference>
<evidence type="ECO:0000313" key="3">
    <source>
        <dbReference type="EMBL" id="NZA24813.1"/>
    </source>
</evidence>
<dbReference type="GO" id="GO:0016887">
    <property type="term" value="F:ATP hydrolysis activity"/>
    <property type="evidence" value="ECO:0007669"/>
    <property type="project" value="InterPro"/>
</dbReference>
<evidence type="ECO:0000259" key="2">
    <source>
        <dbReference type="SMART" id="SM00382"/>
    </source>
</evidence>
<dbReference type="InterPro" id="IPR002477">
    <property type="entry name" value="Peptidoglycan-bd-like"/>
</dbReference>
<dbReference type="EMBL" id="JACCKA010000003">
    <property type="protein sequence ID" value="NZA24813.1"/>
    <property type="molecule type" value="Genomic_DNA"/>
</dbReference>
<keyword evidence="1" id="KW-0812">Transmembrane</keyword>
<dbReference type="Proteomes" id="UP000578091">
    <property type="component" value="Unassembled WGS sequence"/>
</dbReference>
<evidence type="ECO:0000256" key="1">
    <source>
        <dbReference type="SAM" id="Phobius"/>
    </source>
</evidence>
<evidence type="ECO:0000313" key="4">
    <source>
        <dbReference type="Proteomes" id="UP000578091"/>
    </source>
</evidence>
<keyword evidence="4" id="KW-1185">Reference proteome</keyword>
<dbReference type="PANTHER" id="PTHR35894:SF1">
    <property type="entry name" value="PHOSPHORIBULOKINASE _ URIDINE KINASE FAMILY"/>
    <property type="match status" value="1"/>
</dbReference>
<dbReference type="InterPro" id="IPR003593">
    <property type="entry name" value="AAA+_ATPase"/>
</dbReference>
<keyword evidence="1" id="KW-1133">Transmembrane helix</keyword>
<dbReference type="Pfam" id="PF13401">
    <property type="entry name" value="AAA_22"/>
    <property type="match status" value="1"/>
</dbReference>
<reference evidence="3 4" key="1">
    <citation type="submission" date="2020-07" db="EMBL/GenBank/DDBJ databases">
        <title>Luteimonas sp. SJ-92.</title>
        <authorList>
            <person name="Huang X.-X."/>
            <person name="Xu L."/>
            <person name="Sun J.-Q."/>
        </authorList>
    </citation>
    <scope>NUCLEOTIDE SEQUENCE [LARGE SCALE GENOMIC DNA]</scope>
    <source>
        <strain evidence="3 4">SJ-92</strain>
    </source>
</reference>
<gene>
    <name evidence="3" type="ORF">H0E84_00285</name>
</gene>
<feature type="transmembrane region" description="Helical" evidence="1">
    <location>
        <begin position="285"/>
        <end position="309"/>
    </location>
</feature>
<dbReference type="InterPro" id="IPR036365">
    <property type="entry name" value="PGBD-like_sf"/>
</dbReference>
<dbReference type="PANTHER" id="PTHR35894">
    <property type="entry name" value="GENERAL SECRETION PATHWAY PROTEIN A-RELATED"/>
    <property type="match status" value="1"/>
</dbReference>
<dbReference type="InterPro" id="IPR027417">
    <property type="entry name" value="P-loop_NTPase"/>
</dbReference>
<dbReference type="InterPro" id="IPR052026">
    <property type="entry name" value="ExeA_AAA_ATPase_DNA-bind"/>
</dbReference>
<dbReference type="InterPro" id="IPR049945">
    <property type="entry name" value="AAA_22"/>
</dbReference>
<dbReference type="RefSeq" id="WP_180676625.1">
    <property type="nucleotide sequence ID" value="NZ_JACCKA010000003.1"/>
</dbReference>
<dbReference type="Gene3D" id="3.40.50.300">
    <property type="entry name" value="P-loop containing nucleotide triphosphate hydrolases"/>
    <property type="match status" value="1"/>
</dbReference>
<keyword evidence="1" id="KW-0472">Membrane</keyword>
<dbReference type="InterPro" id="IPR036366">
    <property type="entry name" value="PGBDSf"/>
</dbReference>
<sequence>MNTALGACLQRLGLTRVPFPPTPDASAYFHTPLLERELAETAHCLRTRGGIVLLTGEVGLGKTTFLRRLLALLEEEGTDAAMVLNTFLQGEELLAAILGDFGLTAGAGMAAGLDRLNAFLLERRARGRLCVLVIDDAQNLSLDSLELLRLLTNLETGQEKLLQIVLAGQPELCASLAAPAIRQLTTRIVKHVRLPAMDAGQVRDYVGFRLAMAGAAGRIQLSAPGLRALLRASRGNPRRIHLILDRCLYGLVAAGGGTIDAALVRAAAAESGARVRPVRTWRPRLLASAALGAAAVAAIAAAAAFHAAVPAGVANGPIASTTALASASPAVPAALAAAGDRRWDACVDTLTASASGGVQLARVEAAWAARLAGRAETCVAREGATWRIAWRGELLPERFFMGPDSARNVRRVQGALAAEGLYPAAIDGLYGPRLRAAIGAFQARNGLEATGLPDAATLLFLDTLAAAQAAAGPATQDHHGDS</sequence>
<protein>
    <submittedName>
        <fullName evidence="3">AAA family ATPase</fullName>
    </submittedName>
</protein>
<dbReference type="SUPFAM" id="SSF52540">
    <property type="entry name" value="P-loop containing nucleoside triphosphate hydrolases"/>
    <property type="match status" value="1"/>
</dbReference>
<dbReference type="SMART" id="SM00382">
    <property type="entry name" value="AAA"/>
    <property type="match status" value="1"/>
</dbReference>
<feature type="domain" description="AAA+ ATPase" evidence="2">
    <location>
        <begin position="48"/>
        <end position="195"/>
    </location>
</feature>
<proteinExistence type="predicted"/>
<accession>A0A853J6Z4</accession>